<keyword evidence="11" id="KW-0460">Magnesium</keyword>
<evidence type="ECO:0000256" key="11">
    <source>
        <dbReference type="ARBA" id="ARBA00022842"/>
    </source>
</evidence>
<dbReference type="GO" id="GO:0005737">
    <property type="term" value="C:cytoplasm"/>
    <property type="evidence" value="ECO:0007669"/>
    <property type="project" value="UniProtKB-UniRule"/>
</dbReference>
<keyword evidence="14" id="KW-0131">Cell cycle</keyword>
<keyword evidence="12" id="KW-0832">Ubl conjugation</keyword>
<evidence type="ECO:0000256" key="17">
    <source>
        <dbReference type="ARBA" id="ARBA00048679"/>
    </source>
</evidence>
<evidence type="ECO:0000256" key="19">
    <source>
        <dbReference type="PIRSR" id="PIRSR037993-1"/>
    </source>
</evidence>
<dbReference type="InterPro" id="IPR000719">
    <property type="entry name" value="Prot_kinase_dom"/>
</dbReference>
<dbReference type="PROSITE" id="PS50011">
    <property type="entry name" value="PROTEIN_KINASE_DOM"/>
    <property type="match status" value="1"/>
</dbReference>
<evidence type="ECO:0000256" key="8">
    <source>
        <dbReference type="ARBA" id="ARBA00022741"/>
    </source>
</evidence>
<comment type="subunit">
    <text evidence="15">Interacts with RP9. Interacts with HSP90AA1, this interaction stabilizes PIM1 protein levels. Interacts (ubiquitinated form) with HSP70 and promotes its proteasomal degradation.</text>
</comment>
<feature type="domain" description="Protein kinase" evidence="20">
    <location>
        <begin position="26"/>
        <end position="232"/>
    </location>
</feature>
<evidence type="ECO:0000313" key="22">
    <source>
        <dbReference type="Proteomes" id="UP000326458"/>
    </source>
</evidence>
<keyword evidence="9 18" id="KW-0418">Kinase</keyword>
<keyword evidence="8 18" id="KW-0547">Nucleotide-binding</keyword>
<protein>
    <recommendedName>
        <fullName evidence="18">Serine/threonine-protein kinase</fullName>
        <ecNumber evidence="18">2.7.11.1</ecNumber>
    </recommendedName>
</protein>
<dbReference type="InterPro" id="IPR017348">
    <property type="entry name" value="PIM1/2/3"/>
</dbReference>
<dbReference type="EMBL" id="VCEA01000002">
    <property type="protein sequence ID" value="KAB0350504.1"/>
    <property type="molecule type" value="Genomic_DNA"/>
</dbReference>
<evidence type="ECO:0000256" key="3">
    <source>
        <dbReference type="ARBA" id="ARBA00005505"/>
    </source>
</evidence>
<evidence type="ECO:0000256" key="5">
    <source>
        <dbReference type="ARBA" id="ARBA00022553"/>
    </source>
</evidence>
<evidence type="ECO:0000256" key="12">
    <source>
        <dbReference type="ARBA" id="ARBA00022843"/>
    </source>
</evidence>
<dbReference type="InterPro" id="IPR008271">
    <property type="entry name" value="Ser/Thr_kinase_AS"/>
</dbReference>
<keyword evidence="13" id="KW-0539">Nucleus</keyword>
<dbReference type="GO" id="GO:0043066">
    <property type="term" value="P:negative regulation of apoptotic process"/>
    <property type="evidence" value="ECO:0007669"/>
    <property type="project" value="UniProtKB-UniRule"/>
</dbReference>
<dbReference type="SUPFAM" id="SSF56112">
    <property type="entry name" value="Protein kinase-like (PK-like)"/>
    <property type="match status" value="1"/>
</dbReference>
<evidence type="ECO:0000256" key="15">
    <source>
        <dbReference type="ARBA" id="ARBA00047040"/>
    </source>
</evidence>
<dbReference type="InterPro" id="IPR011009">
    <property type="entry name" value="Kinase-like_dom_sf"/>
</dbReference>
<comment type="caution">
    <text evidence="21">The sequence shown here is derived from an EMBL/GenBank/DDBJ whole genome shotgun (WGS) entry which is preliminary data.</text>
</comment>
<reference evidence="21 22" key="1">
    <citation type="submission" date="2019-06" db="EMBL/GenBank/DDBJ databases">
        <title>Discovery of a novel chromosome fission-fusion reversal in muntjac.</title>
        <authorList>
            <person name="Mudd A.B."/>
            <person name="Bredeson J.V."/>
            <person name="Baum R."/>
            <person name="Hockemeyer D."/>
            <person name="Rokhsar D.S."/>
        </authorList>
    </citation>
    <scope>NUCLEOTIDE SEQUENCE [LARGE SCALE GENOMIC DNA]</scope>
    <source>
        <strain evidence="21">UTSW_UCB_Mm</strain>
        <tissue evidence="21">Fibroblast cell line</tissue>
    </source>
</reference>
<comment type="similarity">
    <text evidence="3 18">Belongs to the protein kinase superfamily. CAMK Ser/Thr protein kinase family. PIM subfamily.</text>
</comment>
<keyword evidence="4 18" id="KW-0723">Serine/threonine-protein kinase</keyword>
<keyword evidence="5" id="KW-0597">Phosphoprotein</keyword>
<evidence type="ECO:0000256" key="18">
    <source>
        <dbReference type="PIRNR" id="PIRNR037993"/>
    </source>
</evidence>
<keyword evidence="7" id="KW-0053">Apoptosis</keyword>
<evidence type="ECO:0000256" key="16">
    <source>
        <dbReference type="ARBA" id="ARBA00047899"/>
    </source>
</evidence>
<dbReference type="PROSITE" id="PS00108">
    <property type="entry name" value="PROTEIN_KINASE_ST"/>
    <property type="match status" value="1"/>
</dbReference>
<comment type="catalytic activity">
    <reaction evidence="17 18">
        <text>L-seryl-[protein] + ATP = O-phospho-L-seryl-[protein] + ADP + H(+)</text>
        <dbReference type="Rhea" id="RHEA:17989"/>
        <dbReference type="Rhea" id="RHEA-COMP:9863"/>
        <dbReference type="Rhea" id="RHEA-COMP:11604"/>
        <dbReference type="ChEBI" id="CHEBI:15378"/>
        <dbReference type="ChEBI" id="CHEBI:29999"/>
        <dbReference type="ChEBI" id="CHEBI:30616"/>
        <dbReference type="ChEBI" id="CHEBI:83421"/>
        <dbReference type="ChEBI" id="CHEBI:456216"/>
        <dbReference type="EC" id="2.7.11.1"/>
    </reaction>
</comment>
<dbReference type="Pfam" id="PF00069">
    <property type="entry name" value="Pkinase"/>
    <property type="match status" value="1"/>
</dbReference>
<evidence type="ECO:0000256" key="4">
    <source>
        <dbReference type="ARBA" id="ARBA00022527"/>
    </source>
</evidence>
<evidence type="ECO:0000256" key="9">
    <source>
        <dbReference type="ARBA" id="ARBA00022777"/>
    </source>
</evidence>
<dbReference type="Gene3D" id="1.10.510.10">
    <property type="entry name" value="Transferase(Phosphotransferase) domain 1"/>
    <property type="match status" value="2"/>
</dbReference>
<dbReference type="Gene3D" id="3.30.200.20">
    <property type="entry name" value="Phosphorylase Kinase, domain 1"/>
    <property type="match status" value="1"/>
</dbReference>
<keyword evidence="10 18" id="KW-0067">ATP-binding</keyword>
<evidence type="ECO:0000256" key="14">
    <source>
        <dbReference type="ARBA" id="ARBA00023306"/>
    </source>
</evidence>
<accession>A0A5N3VN21</accession>
<sequence>MLLSKINSLAHLRTTPCNDPHATKLAPGKEKEPWRSFSSVYSGIHVANSPVAIEHVEKDRISDCGELPKGTRVPMEVVLQKRLSSGLSGIIRLLDGFKRPDGFVLILQRPEPRGWLQEELACSFFGQVLEAVRPGHDCRVLHRDIKGENVLTDLNRGELKLIDFGSGLYPPGWIRYHGRSAAVWSLGILLHDVVCEDIPFEHDEVIVRGQMCLALRPSDRPSFKEIQNQPWMQDVLLPRETAEISLHSLSQGPANSFSRRFFPRCQMLKGGEVSCPQLPEYQWHLL</sequence>
<evidence type="ECO:0000256" key="1">
    <source>
        <dbReference type="ARBA" id="ARBA00001946"/>
    </source>
</evidence>
<dbReference type="GO" id="GO:0106310">
    <property type="term" value="F:protein serine kinase activity"/>
    <property type="evidence" value="ECO:0007669"/>
    <property type="project" value="UniProtKB-UniRule"/>
</dbReference>
<dbReference type="InterPro" id="IPR051138">
    <property type="entry name" value="PIM_Ser/Thr_kinase"/>
</dbReference>
<dbReference type="PANTHER" id="PTHR22984:SF29">
    <property type="entry name" value="SERINE_THREONINE-PROTEIN KINASE PIM-1"/>
    <property type="match status" value="1"/>
</dbReference>
<evidence type="ECO:0000256" key="7">
    <source>
        <dbReference type="ARBA" id="ARBA00022703"/>
    </source>
</evidence>
<dbReference type="PANTHER" id="PTHR22984">
    <property type="entry name" value="SERINE/THREONINE-PROTEIN KINASE PIM"/>
    <property type="match status" value="1"/>
</dbReference>
<keyword evidence="22" id="KW-1185">Reference proteome</keyword>
<proteinExistence type="inferred from homology"/>
<dbReference type="GO" id="GO:0006915">
    <property type="term" value="P:apoptotic process"/>
    <property type="evidence" value="ECO:0007669"/>
    <property type="project" value="UniProtKB-KW"/>
</dbReference>
<dbReference type="PIRSF" id="PIRSF037993">
    <property type="entry name" value="STPK_Pim-1"/>
    <property type="match status" value="1"/>
</dbReference>
<dbReference type="EC" id="2.7.11.1" evidence="18"/>
<dbReference type="AlphaFoldDB" id="A0A5N3VN21"/>
<evidence type="ECO:0000256" key="10">
    <source>
        <dbReference type="ARBA" id="ARBA00022840"/>
    </source>
</evidence>
<evidence type="ECO:0000259" key="20">
    <source>
        <dbReference type="PROSITE" id="PS50011"/>
    </source>
</evidence>
<comment type="subcellular location">
    <subcellularLocation>
        <location evidence="2">Nucleus</location>
    </subcellularLocation>
</comment>
<dbReference type="GO" id="GO:0004674">
    <property type="term" value="F:protein serine/threonine kinase activity"/>
    <property type="evidence" value="ECO:0007669"/>
    <property type="project" value="UniProtKB-UniRule"/>
</dbReference>
<evidence type="ECO:0000313" key="21">
    <source>
        <dbReference type="EMBL" id="KAB0350504.1"/>
    </source>
</evidence>
<dbReference type="GO" id="GO:0005524">
    <property type="term" value="F:ATP binding"/>
    <property type="evidence" value="ECO:0007669"/>
    <property type="project" value="UniProtKB-UniRule"/>
</dbReference>
<organism evidence="21 22">
    <name type="scientific">Muntiacus muntjak</name>
    <name type="common">Barking deer</name>
    <name type="synonym">Indian muntjac</name>
    <dbReference type="NCBI Taxonomy" id="9888"/>
    <lineage>
        <taxon>Eukaryota</taxon>
        <taxon>Metazoa</taxon>
        <taxon>Chordata</taxon>
        <taxon>Craniata</taxon>
        <taxon>Vertebrata</taxon>
        <taxon>Euteleostomi</taxon>
        <taxon>Mammalia</taxon>
        <taxon>Eutheria</taxon>
        <taxon>Laurasiatheria</taxon>
        <taxon>Artiodactyla</taxon>
        <taxon>Ruminantia</taxon>
        <taxon>Pecora</taxon>
        <taxon>Cervidae</taxon>
        <taxon>Muntiacinae</taxon>
        <taxon>Muntiacus</taxon>
    </lineage>
</organism>
<dbReference type="Proteomes" id="UP000326458">
    <property type="component" value="Unassembled WGS sequence"/>
</dbReference>
<dbReference type="GO" id="GO:0005634">
    <property type="term" value="C:nucleus"/>
    <property type="evidence" value="ECO:0007669"/>
    <property type="project" value="UniProtKB-SubCell"/>
</dbReference>
<evidence type="ECO:0000256" key="2">
    <source>
        <dbReference type="ARBA" id="ARBA00004123"/>
    </source>
</evidence>
<feature type="active site" description="Proton acceptor" evidence="19">
    <location>
        <position position="144"/>
    </location>
</feature>
<keyword evidence="6 18" id="KW-0808">Transferase</keyword>
<evidence type="ECO:0000256" key="6">
    <source>
        <dbReference type="ARBA" id="ARBA00022679"/>
    </source>
</evidence>
<evidence type="ECO:0000256" key="13">
    <source>
        <dbReference type="ARBA" id="ARBA00023242"/>
    </source>
</evidence>
<dbReference type="SMART" id="SM00220">
    <property type="entry name" value="S_TKc"/>
    <property type="match status" value="1"/>
</dbReference>
<comment type="catalytic activity">
    <reaction evidence="16 18">
        <text>L-threonyl-[protein] + ATP = O-phospho-L-threonyl-[protein] + ADP + H(+)</text>
        <dbReference type="Rhea" id="RHEA:46608"/>
        <dbReference type="Rhea" id="RHEA-COMP:11060"/>
        <dbReference type="Rhea" id="RHEA-COMP:11605"/>
        <dbReference type="ChEBI" id="CHEBI:15378"/>
        <dbReference type="ChEBI" id="CHEBI:30013"/>
        <dbReference type="ChEBI" id="CHEBI:30616"/>
        <dbReference type="ChEBI" id="CHEBI:61977"/>
        <dbReference type="ChEBI" id="CHEBI:456216"/>
        <dbReference type="EC" id="2.7.11.1"/>
    </reaction>
</comment>
<gene>
    <name evidence="21" type="ORF">FD754_015361</name>
</gene>
<comment type="cofactor">
    <cofactor evidence="1">
        <name>Mg(2+)</name>
        <dbReference type="ChEBI" id="CHEBI:18420"/>
    </cofactor>
</comment>
<name>A0A5N3VN21_MUNMU</name>
<comment type="function">
    <text evidence="18">Proto-oncogene with serine/threonine kinase activity involved in cell survival and cell proliferation.</text>
</comment>